<evidence type="ECO:0000313" key="5">
    <source>
        <dbReference type="Proteomes" id="UP000243579"/>
    </source>
</evidence>
<dbReference type="SMART" id="SM00054">
    <property type="entry name" value="EFh"/>
    <property type="match status" value="1"/>
</dbReference>
<dbReference type="PROSITE" id="PS50222">
    <property type="entry name" value="EF_HAND_2"/>
    <property type="match status" value="1"/>
</dbReference>
<comment type="caution">
    <text evidence="4">The sequence shown here is derived from an EMBL/GenBank/DDBJ whole genome shotgun (WGS) entry which is preliminary data.</text>
</comment>
<dbReference type="OrthoDB" id="195966at2759"/>
<evidence type="ECO:0000256" key="2">
    <source>
        <dbReference type="SAM" id="Coils"/>
    </source>
</evidence>
<name>A0A1V9ZHL6_ACHHY</name>
<evidence type="ECO:0000256" key="1">
    <source>
        <dbReference type="ARBA" id="ARBA00022837"/>
    </source>
</evidence>
<gene>
    <name evidence="4" type="ORF">ACHHYP_11000</name>
</gene>
<feature type="coiled-coil region" evidence="2">
    <location>
        <begin position="239"/>
        <end position="280"/>
    </location>
</feature>
<reference evidence="4 5" key="1">
    <citation type="journal article" date="2014" name="Genome Biol. Evol.">
        <title>The secreted proteins of Achlya hypogyna and Thraustotheca clavata identify the ancestral oomycete secretome and reveal gene acquisitions by horizontal gene transfer.</title>
        <authorList>
            <person name="Misner I."/>
            <person name="Blouin N."/>
            <person name="Leonard G."/>
            <person name="Richards T.A."/>
            <person name="Lane C.E."/>
        </authorList>
    </citation>
    <scope>NUCLEOTIDE SEQUENCE [LARGE SCALE GENOMIC DNA]</scope>
    <source>
        <strain evidence="4 5">ATCC 48635</strain>
    </source>
</reference>
<evidence type="ECO:0000313" key="4">
    <source>
        <dbReference type="EMBL" id="OQR97485.1"/>
    </source>
</evidence>
<dbReference type="SUPFAM" id="SSF47473">
    <property type="entry name" value="EF-hand"/>
    <property type="match status" value="1"/>
</dbReference>
<dbReference type="AlphaFoldDB" id="A0A1V9ZHL6"/>
<protein>
    <recommendedName>
        <fullName evidence="3">EF-hand domain-containing protein</fullName>
    </recommendedName>
</protein>
<feature type="coiled-coil region" evidence="2">
    <location>
        <begin position="466"/>
        <end position="493"/>
    </location>
</feature>
<sequence length="948" mass="105320">MTWLFEYSTANYSADCRAGRSRARKMHSAPGSLSPRQKVALMRDPDMTTNAPDTRPYKLYPFHGLQQSPKVKSPGKRLQHMEARPSPRVHEVISEPWYPLARPFSPLSPVSPASVVQHMAQEVHPPIKPTDLDQIEQWLKSLESEARHFTSYFLFCEMMFQQTSVLATGRDVPNRLRTAVAFYCLQQASSIFGRYQSVLDTICLNLGAAIYTSFAGLRRGNPLTALECYQAGMPYFEQCRVLQAQNQALKQTSTEAEAQVIRLQQQVTQLEAQNQLLRQRTSTVGALSSSHGALDSAAHEKVGLVVNAFHSLDSGDKLQLIVGMAEGLGADMHVETLQMLIDNLSPDARQKLLDSLLHDYAQDMTARLEADAAVREKRRRKDDEERYQQLHDKYQARILDVLNGAPVATLDVAAADWETMKALERVVASLGREKGRVAKLEARIFAMNATRSKATKSIESSANSRQADLEATVAALEADNRALEAACTAQQEQAKPKPTQDAATQVSKGELHQGLLQPEKERSILPQATWLQVGQAPKLHKSFPGLYTMIQDANYSVANVKRILAKKRPLSLVEMHVTIAGLYQSKLCQDIADDNMHRHREGLSQMLLDAYTVYYGLKELAMGQLIHLDTAVRRYASKSSRIRLFGLMVGSLEPGSFASSAQAIDFFLFVVGVLFNIGNYRLNADKAMANGKQLKAWFGDGMPGSATLKMDKLVQTVHIVFAYTHVTPAFLDELGALQNGNGDVDLDAALEKIMFYWLALYTEQMETMRHVFTLADADGNGVLDFNEFSIVVHHLDPECHRRDCLALYNRVAGADNVIDIHEFVVGMILHQRDLMLQSYFATVPSAKPPVSPPLQDADKAIKSKPHDDVQLAFSLTHRLSTLVDKMRPSDAAEPLASIADDAEEQEEKTAEALVLEATSVKWDAHIDDVVAQFITHVEARPASQTATS</sequence>
<feature type="domain" description="EF-hand" evidence="3">
    <location>
        <begin position="763"/>
        <end position="798"/>
    </location>
</feature>
<dbReference type="PANTHER" id="PTHR34894:SF5">
    <property type="entry name" value="EF-HAND DOMAIN-CONTAINING PROTEIN"/>
    <property type="match status" value="1"/>
</dbReference>
<dbReference type="EMBL" id="JNBR01000104">
    <property type="protein sequence ID" value="OQR97485.1"/>
    <property type="molecule type" value="Genomic_DNA"/>
</dbReference>
<dbReference type="PROSITE" id="PS00018">
    <property type="entry name" value="EF_HAND_1"/>
    <property type="match status" value="1"/>
</dbReference>
<dbReference type="InterPro" id="IPR018247">
    <property type="entry name" value="EF_Hand_1_Ca_BS"/>
</dbReference>
<dbReference type="Gene3D" id="1.10.238.10">
    <property type="entry name" value="EF-hand"/>
    <property type="match status" value="1"/>
</dbReference>
<organism evidence="4 5">
    <name type="scientific">Achlya hypogyna</name>
    <name type="common">Oomycete</name>
    <name type="synonym">Protoachlya hypogyna</name>
    <dbReference type="NCBI Taxonomy" id="1202772"/>
    <lineage>
        <taxon>Eukaryota</taxon>
        <taxon>Sar</taxon>
        <taxon>Stramenopiles</taxon>
        <taxon>Oomycota</taxon>
        <taxon>Saprolegniomycetes</taxon>
        <taxon>Saprolegniales</taxon>
        <taxon>Achlyaceae</taxon>
        <taxon>Achlya</taxon>
    </lineage>
</organism>
<dbReference type="Proteomes" id="UP000243579">
    <property type="component" value="Unassembled WGS sequence"/>
</dbReference>
<dbReference type="GO" id="GO:0005509">
    <property type="term" value="F:calcium ion binding"/>
    <property type="evidence" value="ECO:0007669"/>
    <property type="project" value="InterPro"/>
</dbReference>
<evidence type="ECO:0000259" key="3">
    <source>
        <dbReference type="PROSITE" id="PS50222"/>
    </source>
</evidence>
<accession>A0A1V9ZHL6</accession>
<keyword evidence="1" id="KW-0106">Calcium</keyword>
<dbReference type="STRING" id="1202772.A0A1V9ZHL6"/>
<dbReference type="InterPro" id="IPR002048">
    <property type="entry name" value="EF_hand_dom"/>
</dbReference>
<dbReference type="PANTHER" id="PTHR34894">
    <property type="entry name" value="SAM-DEPENDENT METHYLTRANSFERASE RSMI, CONSERVED SITE"/>
    <property type="match status" value="1"/>
</dbReference>
<proteinExistence type="predicted"/>
<dbReference type="InterPro" id="IPR011992">
    <property type="entry name" value="EF-hand-dom_pair"/>
</dbReference>
<keyword evidence="2" id="KW-0175">Coiled coil</keyword>
<keyword evidence="5" id="KW-1185">Reference proteome</keyword>